<dbReference type="InterPro" id="IPR009071">
    <property type="entry name" value="HMG_box_dom"/>
</dbReference>
<dbReference type="PANTHER" id="PTHR45789:SF2">
    <property type="entry name" value="FI18025P1"/>
    <property type="match status" value="1"/>
</dbReference>
<evidence type="ECO:0000256" key="4">
    <source>
        <dbReference type="SAM" id="MobiDB-lite"/>
    </source>
</evidence>
<feature type="non-terminal residue" evidence="6">
    <location>
        <position position="1"/>
    </location>
</feature>
<dbReference type="InParanoid" id="L0P781"/>
<reference evidence="6 7" key="1">
    <citation type="journal article" date="2012" name="MBio">
        <title>De novo assembly of the Pneumocystis jirovecii genome from a single bronchoalveolar lavage fluid specimen from a patient.</title>
        <authorList>
            <person name="Cisse O.H."/>
            <person name="Pagni M."/>
            <person name="Hauser P.M."/>
        </authorList>
    </citation>
    <scope>NUCLEOTIDE SEQUENCE [LARGE SCALE GENOMIC DNA]</scope>
    <source>
        <strain evidence="6 7">SE8</strain>
    </source>
</reference>
<proteinExistence type="predicted"/>
<gene>
    <name evidence="6" type="ORF">PNEJI1_003656</name>
</gene>
<feature type="non-terminal residue" evidence="6">
    <location>
        <position position="357"/>
    </location>
</feature>
<dbReference type="GO" id="GO:0000978">
    <property type="term" value="F:RNA polymerase II cis-regulatory region sequence-specific DNA binding"/>
    <property type="evidence" value="ECO:0007669"/>
    <property type="project" value="TreeGrafter"/>
</dbReference>
<protein>
    <recommendedName>
        <fullName evidence="5">HMG box domain-containing protein</fullName>
    </recommendedName>
</protein>
<dbReference type="VEuPathDB" id="FungiDB:PNEJI1_003656"/>
<dbReference type="PANTHER" id="PTHR45789">
    <property type="entry name" value="FI18025P1"/>
    <property type="match status" value="1"/>
</dbReference>
<dbReference type="PROSITE" id="PS50118">
    <property type="entry name" value="HMG_BOX_2"/>
    <property type="match status" value="1"/>
</dbReference>
<dbReference type="SUPFAM" id="SSF47095">
    <property type="entry name" value="HMG-box"/>
    <property type="match status" value="1"/>
</dbReference>
<accession>L0P781</accession>
<feature type="region of interest" description="Disordered" evidence="4">
    <location>
        <begin position="75"/>
        <end position="114"/>
    </location>
</feature>
<comment type="caution">
    <text evidence="6">The sequence shown here is derived from an EMBL/GenBank/DDBJ whole genome shotgun (WGS) entry which is preliminary data.</text>
</comment>
<dbReference type="EMBL" id="CAKM01000002">
    <property type="protein sequence ID" value="CCJ28082.1"/>
    <property type="molecule type" value="Genomic_DNA"/>
</dbReference>
<dbReference type="STRING" id="1209962.L0P781"/>
<keyword evidence="2 3" id="KW-0539">Nucleus</keyword>
<dbReference type="Gene3D" id="1.10.30.10">
    <property type="entry name" value="High mobility group box domain"/>
    <property type="match status" value="1"/>
</dbReference>
<dbReference type="Pfam" id="PF00505">
    <property type="entry name" value="HMG_box"/>
    <property type="match status" value="1"/>
</dbReference>
<sequence>PATPPGIQSPAREVGKKKSPSRSGVAGSGIKRPLNSFMLYRRDKQGSIPTNNHQSISRIIGEMWKRETIEEKERYAEMAQRERERHAKEYPDYKFLPRKKKDKNGKSPRRRKTYDPVLEEDESKILRMMLSQITHKKSQSEVGLRAEGGCYDWQEEISLKKTIFEANTQPRHMGGFAEQVQLIPSTYEYVNTVPVGSFAAKDHIDHIDHIDGAEMYGALGTCASTLENLNNSDFQTLMNTYGTNSANESFLGNIFDKSSTGFPRNITVSDNVKSADLVEKNEGQNIALLPSFDSTVLQDDIGSVQDNFFGLWDGAMDLSSFSTSNTMGAQEVLSRPFDPMNLGLVSMIKESLSRKNT</sequence>
<feature type="region of interest" description="Disordered" evidence="4">
    <location>
        <begin position="1"/>
        <end position="36"/>
    </location>
</feature>
<dbReference type="InterPro" id="IPR036910">
    <property type="entry name" value="HMG_box_dom_sf"/>
</dbReference>
<evidence type="ECO:0000256" key="2">
    <source>
        <dbReference type="ARBA" id="ARBA00023242"/>
    </source>
</evidence>
<feature type="domain" description="HMG box" evidence="5">
    <location>
        <begin position="30"/>
        <end position="94"/>
    </location>
</feature>
<dbReference type="GO" id="GO:0005634">
    <property type="term" value="C:nucleus"/>
    <property type="evidence" value="ECO:0007669"/>
    <property type="project" value="UniProtKB-UniRule"/>
</dbReference>
<dbReference type="AlphaFoldDB" id="L0P781"/>
<evidence type="ECO:0000259" key="5">
    <source>
        <dbReference type="PROSITE" id="PS50118"/>
    </source>
</evidence>
<dbReference type="Proteomes" id="UP000010422">
    <property type="component" value="Unassembled WGS sequence"/>
</dbReference>
<dbReference type="GO" id="GO:0000981">
    <property type="term" value="F:DNA-binding transcription factor activity, RNA polymerase II-specific"/>
    <property type="evidence" value="ECO:0007669"/>
    <property type="project" value="TreeGrafter"/>
</dbReference>
<feature type="compositionally biased region" description="Basic and acidic residues" evidence="4">
    <location>
        <begin position="75"/>
        <end position="92"/>
    </location>
</feature>
<evidence type="ECO:0000256" key="3">
    <source>
        <dbReference type="PROSITE-ProRule" id="PRU00267"/>
    </source>
</evidence>
<evidence type="ECO:0000313" key="6">
    <source>
        <dbReference type="EMBL" id="CCJ28082.1"/>
    </source>
</evidence>
<evidence type="ECO:0000313" key="7">
    <source>
        <dbReference type="Proteomes" id="UP000010422"/>
    </source>
</evidence>
<name>L0P781_PNEJI</name>
<evidence type="ECO:0000256" key="1">
    <source>
        <dbReference type="ARBA" id="ARBA00023125"/>
    </source>
</evidence>
<feature type="compositionally biased region" description="Basic residues" evidence="4">
    <location>
        <begin position="96"/>
        <end position="112"/>
    </location>
</feature>
<dbReference type="InterPro" id="IPR051356">
    <property type="entry name" value="SOX/SOX-like_TF"/>
</dbReference>
<organism evidence="7">
    <name type="scientific">Pneumocystis jirovecii</name>
    <name type="common">Human pneumocystis pneumonia agent</name>
    <dbReference type="NCBI Taxonomy" id="42068"/>
    <lineage>
        <taxon>Eukaryota</taxon>
        <taxon>Fungi</taxon>
        <taxon>Dikarya</taxon>
        <taxon>Ascomycota</taxon>
        <taxon>Taphrinomycotina</taxon>
        <taxon>Pneumocystomycetes</taxon>
        <taxon>Pneumocystaceae</taxon>
        <taxon>Pneumocystis</taxon>
    </lineage>
</organism>
<feature type="DNA-binding region" description="HMG box" evidence="3">
    <location>
        <begin position="30"/>
        <end position="94"/>
    </location>
</feature>
<dbReference type="SMART" id="SM00398">
    <property type="entry name" value="HMG"/>
    <property type="match status" value="1"/>
</dbReference>
<dbReference type="CDD" id="cd01389">
    <property type="entry name" value="HMG-box_ROX1-like"/>
    <property type="match status" value="1"/>
</dbReference>
<keyword evidence="1 3" id="KW-0238">DNA-binding</keyword>